<reference evidence="7" key="1">
    <citation type="submission" date="2013-08" db="EMBL/GenBank/DDBJ databases">
        <authorList>
            <person name="Mendez C."/>
            <person name="Richter M."/>
            <person name="Ferrer M."/>
            <person name="Sanchez J."/>
        </authorList>
    </citation>
    <scope>NUCLEOTIDE SEQUENCE</scope>
</reference>
<dbReference type="InterPro" id="IPR005835">
    <property type="entry name" value="NTP_transferase_dom"/>
</dbReference>
<dbReference type="AlphaFoldDB" id="T0YG89"/>
<dbReference type="EC" id="2.7.7.9" evidence="2"/>
<keyword evidence="3 7" id="KW-0808">Transferase</keyword>
<evidence type="ECO:0000256" key="5">
    <source>
        <dbReference type="ARBA" id="ARBA00048128"/>
    </source>
</evidence>
<dbReference type="Gene3D" id="3.90.550.10">
    <property type="entry name" value="Spore Coat Polysaccharide Biosynthesis Protein SpsA, Chain A"/>
    <property type="match status" value="1"/>
</dbReference>
<evidence type="ECO:0000313" key="7">
    <source>
        <dbReference type="EMBL" id="EQD32083.1"/>
    </source>
</evidence>
<dbReference type="PANTHER" id="PTHR43197">
    <property type="entry name" value="UTP--GLUCOSE-1-PHOSPHATE URIDYLYLTRANSFERASE"/>
    <property type="match status" value="1"/>
</dbReference>
<dbReference type="InterPro" id="IPR029044">
    <property type="entry name" value="Nucleotide-diphossugar_trans"/>
</dbReference>
<evidence type="ECO:0000256" key="3">
    <source>
        <dbReference type="ARBA" id="ARBA00022679"/>
    </source>
</evidence>
<dbReference type="EMBL" id="AUZZ01009922">
    <property type="protein sequence ID" value="EQD32083.1"/>
    <property type="molecule type" value="Genomic_DNA"/>
</dbReference>
<comment type="caution">
    <text evidence="7">The sequence shown here is derived from an EMBL/GenBank/DDBJ whole genome shotgun (WGS) entry which is preliminary data.</text>
</comment>
<dbReference type="Pfam" id="PF00483">
    <property type="entry name" value="NTP_transferase"/>
    <property type="match status" value="1"/>
</dbReference>
<feature type="non-terminal residue" evidence="7">
    <location>
        <position position="227"/>
    </location>
</feature>
<reference evidence="7" key="2">
    <citation type="journal article" date="2014" name="ISME J.">
        <title>Microbial stratification in low pH oxic and suboxic macroscopic growths along an acid mine drainage.</title>
        <authorList>
            <person name="Mendez-Garcia C."/>
            <person name="Mesa V."/>
            <person name="Sprenger R.R."/>
            <person name="Richter M."/>
            <person name="Diez M.S."/>
            <person name="Solano J."/>
            <person name="Bargiela R."/>
            <person name="Golyshina O.V."/>
            <person name="Manteca A."/>
            <person name="Ramos J.L."/>
            <person name="Gallego J.R."/>
            <person name="Llorente I."/>
            <person name="Martins Dos Santos V.A."/>
            <person name="Jensen O.N."/>
            <person name="Pelaez A.I."/>
            <person name="Sanchez J."/>
            <person name="Ferrer M."/>
        </authorList>
    </citation>
    <scope>NUCLEOTIDE SEQUENCE</scope>
</reference>
<comment type="similarity">
    <text evidence="1">Belongs to the UDPGP type 2 family.</text>
</comment>
<dbReference type="GO" id="GO:0006011">
    <property type="term" value="P:UDP-alpha-D-glucose metabolic process"/>
    <property type="evidence" value="ECO:0007669"/>
    <property type="project" value="InterPro"/>
</dbReference>
<name>T0YG89_9ZZZZ</name>
<evidence type="ECO:0000256" key="1">
    <source>
        <dbReference type="ARBA" id="ARBA00006890"/>
    </source>
</evidence>
<gene>
    <name evidence="7" type="ORF">B2A_13693</name>
</gene>
<proteinExistence type="inferred from homology"/>
<evidence type="ECO:0000256" key="4">
    <source>
        <dbReference type="ARBA" id="ARBA00022695"/>
    </source>
</evidence>
<feature type="domain" description="Nucleotidyl transferase" evidence="6">
    <location>
        <begin position="5"/>
        <end position="226"/>
    </location>
</feature>
<protein>
    <recommendedName>
        <fullName evidence="2">UTP--glucose-1-phosphate uridylyltransferase</fullName>
        <ecNumber evidence="2">2.7.7.9</ecNumber>
    </recommendedName>
</protein>
<keyword evidence="4 7" id="KW-0548">Nucleotidyltransferase</keyword>
<comment type="catalytic activity">
    <reaction evidence="5">
        <text>alpha-D-glucose 1-phosphate + UTP + H(+) = UDP-alpha-D-glucose + diphosphate</text>
        <dbReference type="Rhea" id="RHEA:19889"/>
        <dbReference type="ChEBI" id="CHEBI:15378"/>
        <dbReference type="ChEBI" id="CHEBI:33019"/>
        <dbReference type="ChEBI" id="CHEBI:46398"/>
        <dbReference type="ChEBI" id="CHEBI:58601"/>
        <dbReference type="ChEBI" id="CHEBI:58885"/>
        <dbReference type="EC" id="2.7.7.9"/>
    </reaction>
</comment>
<sequence length="227" mass="25771">MTIKKAVIPAAGLGKRFYPLTRAQPKEMLPVVDRPVIHYVVEEAVKSGLDEILIIVGKGKDAIINYFDKSELDGDMQKDYGFDNLPDIYFIRQKEQKGLADAVRYAKGFVGDEPFAVLLGDTIYRTDTDETVTKQLINVFDKYKKPTIAIEEVKKEKVKDYGIINGKQIEDNLWRINDLVEKPDPEDAPSNMGITGIYLLEPDIFEYIEKIKPGANHEYQLTDALQL</sequence>
<organism evidence="7">
    <name type="scientific">mine drainage metagenome</name>
    <dbReference type="NCBI Taxonomy" id="410659"/>
    <lineage>
        <taxon>unclassified sequences</taxon>
        <taxon>metagenomes</taxon>
        <taxon>ecological metagenomes</taxon>
    </lineage>
</organism>
<accession>T0YG89</accession>
<dbReference type="SUPFAM" id="SSF53448">
    <property type="entry name" value="Nucleotide-diphospho-sugar transferases"/>
    <property type="match status" value="1"/>
</dbReference>
<dbReference type="GO" id="GO:0003983">
    <property type="term" value="F:UTP:glucose-1-phosphate uridylyltransferase activity"/>
    <property type="evidence" value="ECO:0007669"/>
    <property type="project" value="UniProtKB-EC"/>
</dbReference>
<dbReference type="PANTHER" id="PTHR43197:SF1">
    <property type="entry name" value="UTP--GLUCOSE-1-PHOSPHATE URIDYLYLTRANSFERASE"/>
    <property type="match status" value="1"/>
</dbReference>
<evidence type="ECO:0000256" key="2">
    <source>
        <dbReference type="ARBA" id="ARBA00012415"/>
    </source>
</evidence>
<evidence type="ECO:0000259" key="6">
    <source>
        <dbReference type="Pfam" id="PF00483"/>
    </source>
</evidence>
<dbReference type="InterPro" id="IPR005771">
    <property type="entry name" value="GalU_uridylyltTrfase_bac/arc"/>
</dbReference>